<sequence>PRPLLLLRALTSDSPLRIHNRSVEEYQRIYHEVVDEMLTYLQERSHSSIQLRARASHKTKAVGKTEPPHSCVTSADENGLLSFNMSYGVGVSPPHYDVDISGEPKPKNPPQKRAKH</sequence>
<proteinExistence type="predicted"/>
<evidence type="ECO:0000313" key="2">
    <source>
        <dbReference type="Proteomes" id="UP000831701"/>
    </source>
</evidence>
<keyword evidence="2" id="KW-1185">Reference proteome</keyword>
<reference evidence="1" key="1">
    <citation type="submission" date="2022-04" db="EMBL/GenBank/DDBJ databases">
        <title>Jade perch genome.</title>
        <authorList>
            <person name="Chao B."/>
        </authorList>
    </citation>
    <scope>NUCLEOTIDE SEQUENCE</scope>
    <source>
        <strain evidence="1">CB-2022</strain>
    </source>
</reference>
<comment type="caution">
    <text evidence="1">The sequence shown here is derived from an EMBL/GenBank/DDBJ whole genome shotgun (WGS) entry which is preliminary data.</text>
</comment>
<organism evidence="1 2">
    <name type="scientific">Scortum barcoo</name>
    <name type="common">barcoo grunter</name>
    <dbReference type="NCBI Taxonomy" id="214431"/>
    <lineage>
        <taxon>Eukaryota</taxon>
        <taxon>Metazoa</taxon>
        <taxon>Chordata</taxon>
        <taxon>Craniata</taxon>
        <taxon>Vertebrata</taxon>
        <taxon>Euteleostomi</taxon>
        <taxon>Actinopterygii</taxon>
        <taxon>Neopterygii</taxon>
        <taxon>Teleostei</taxon>
        <taxon>Neoteleostei</taxon>
        <taxon>Acanthomorphata</taxon>
        <taxon>Eupercaria</taxon>
        <taxon>Centrarchiformes</taxon>
        <taxon>Terapontoidei</taxon>
        <taxon>Terapontidae</taxon>
        <taxon>Scortum</taxon>
    </lineage>
</organism>
<protein>
    <submittedName>
        <fullName evidence="1">Uncharacterized protein</fullName>
    </submittedName>
</protein>
<name>A0ACB8VS96_9TELE</name>
<dbReference type="EMBL" id="CM041548">
    <property type="protein sequence ID" value="KAI3358458.1"/>
    <property type="molecule type" value="Genomic_DNA"/>
</dbReference>
<dbReference type="Proteomes" id="UP000831701">
    <property type="component" value="Chromosome 18"/>
</dbReference>
<feature type="non-terminal residue" evidence="1">
    <location>
        <position position="1"/>
    </location>
</feature>
<accession>A0ACB8VS96</accession>
<gene>
    <name evidence="1" type="ORF">L3Q82_014891</name>
</gene>
<evidence type="ECO:0000313" key="1">
    <source>
        <dbReference type="EMBL" id="KAI3358458.1"/>
    </source>
</evidence>